<dbReference type="Proteomes" id="UP001595925">
    <property type="component" value="Unassembled WGS sequence"/>
</dbReference>
<dbReference type="EMBL" id="JBHSJG010000005">
    <property type="protein sequence ID" value="MFC4986478.1"/>
    <property type="molecule type" value="Genomic_DNA"/>
</dbReference>
<evidence type="ECO:0000313" key="4">
    <source>
        <dbReference type="Proteomes" id="UP001595925"/>
    </source>
</evidence>
<gene>
    <name evidence="3" type="ORF">ACFPFO_01540</name>
</gene>
<dbReference type="InterPro" id="IPR039448">
    <property type="entry name" value="Beta_helix"/>
</dbReference>
<dbReference type="Pfam" id="PF13229">
    <property type="entry name" value="Beta_helix"/>
    <property type="match status" value="1"/>
</dbReference>
<protein>
    <submittedName>
        <fullName evidence="3">Right-handed parallel beta-helix repeat-containing protein</fullName>
    </submittedName>
</protein>
<dbReference type="Gene3D" id="2.160.20.10">
    <property type="entry name" value="Single-stranded right-handed beta-helix, Pectin lyase-like"/>
    <property type="match status" value="1"/>
</dbReference>
<feature type="compositionally biased region" description="Basic and acidic residues" evidence="1">
    <location>
        <begin position="77"/>
        <end position="91"/>
    </location>
</feature>
<feature type="domain" description="Right handed beta helix" evidence="2">
    <location>
        <begin position="154"/>
        <end position="307"/>
    </location>
</feature>
<feature type="region of interest" description="Disordered" evidence="1">
    <location>
        <begin position="69"/>
        <end position="99"/>
    </location>
</feature>
<evidence type="ECO:0000259" key="2">
    <source>
        <dbReference type="Pfam" id="PF13229"/>
    </source>
</evidence>
<dbReference type="InterPro" id="IPR011050">
    <property type="entry name" value="Pectin_lyase_fold/virulence"/>
</dbReference>
<feature type="region of interest" description="Disordered" evidence="1">
    <location>
        <begin position="17"/>
        <end position="43"/>
    </location>
</feature>
<proteinExistence type="predicted"/>
<sequence length="440" mass="47753">MNRRTYLSSIGIASGVLASSPGPIGARSSPGESRNNRTGRHRIRTADDLVELSTDDLLELDNETVRRPFHPGIGGGRHYDPDRFDGPEEYPHGGSVSRSDADYVVANGDELGTAADEASMGEVVWIDGDAEIDMTGLSITLAGGVTLASDRGRGNSQGGVLHQDENGFNAFVTTGGDDVRITGVRFSGPEHEYWNYEDKGIDSIYDVGITYGLLIDDTDDVEVDNCRFSGFTYTGIRVGMWGDYECEGIYVHHTEFVDNPSPALGYGIEIYGGDPVIEYNYFDNNRRSIAGVGGDFPVNYTVRNNLFGPRTRLAPIDAHGGAVDDMDQPQAGVRLTIDNNVVLSEEGAVSGNAQPAVVIRGVPRERAYIRNNWFFTDRAPPFSTGEGTGDGGGAIRQWTDEYTAITAYNNIVGKFVLTDRLGVPNTAWDSRRGRGKRSND</sequence>
<organism evidence="3 4">
    <name type="scientific">Saliphagus infecundisoli</name>
    <dbReference type="NCBI Taxonomy" id="1849069"/>
    <lineage>
        <taxon>Archaea</taxon>
        <taxon>Methanobacteriati</taxon>
        <taxon>Methanobacteriota</taxon>
        <taxon>Stenosarchaea group</taxon>
        <taxon>Halobacteria</taxon>
        <taxon>Halobacteriales</taxon>
        <taxon>Natrialbaceae</taxon>
        <taxon>Saliphagus</taxon>
    </lineage>
</organism>
<dbReference type="AlphaFoldDB" id="A0ABD5Q9X6"/>
<evidence type="ECO:0000313" key="3">
    <source>
        <dbReference type="EMBL" id="MFC4986478.1"/>
    </source>
</evidence>
<dbReference type="InterPro" id="IPR006626">
    <property type="entry name" value="PbH1"/>
</dbReference>
<comment type="caution">
    <text evidence="3">The sequence shown here is derived from an EMBL/GenBank/DDBJ whole genome shotgun (WGS) entry which is preliminary data.</text>
</comment>
<dbReference type="SUPFAM" id="SSF51126">
    <property type="entry name" value="Pectin lyase-like"/>
    <property type="match status" value="1"/>
</dbReference>
<dbReference type="SMART" id="SM00710">
    <property type="entry name" value="PbH1"/>
    <property type="match status" value="3"/>
</dbReference>
<name>A0ABD5Q9X6_9EURY</name>
<dbReference type="InterPro" id="IPR012334">
    <property type="entry name" value="Pectin_lyas_fold"/>
</dbReference>
<keyword evidence="4" id="KW-1185">Reference proteome</keyword>
<reference evidence="3 4" key="1">
    <citation type="journal article" date="2019" name="Int. J. Syst. Evol. Microbiol.">
        <title>The Global Catalogue of Microorganisms (GCM) 10K type strain sequencing project: providing services to taxonomists for standard genome sequencing and annotation.</title>
        <authorList>
            <consortium name="The Broad Institute Genomics Platform"/>
            <consortium name="The Broad Institute Genome Sequencing Center for Infectious Disease"/>
            <person name="Wu L."/>
            <person name="Ma J."/>
        </authorList>
    </citation>
    <scope>NUCLEOTIDE SEQUENCE [LARGE SCALE GENOMIC DNA]</scope>
    <source>
        <strain evidence="3 4">CGMCC 1.15824</strain>
    </source>
</reference>
<evidence type="ECO:0000256" key="1">
    <source>
        <dbReference type="SAM" id="MobiDB-lite"/>
    </source>
</evidence>
<dbReference type="RefSeq" id="WP_224827964.1">
    <property type="nucleotide sequence ID" value="NZ_JAIVEF010000003.1"/>
</dbReference>
<accession>A0ABD5Q9X6</accession>